<gene>
    <name evidence="5" type="ORF">ASILVAE211_19940</name>
</gene>
<dbReference type="Pfam" id="PF07702">
    <property type="entry name" value="UTRA"/>
    <property type="match status" value="1"/>
</dbReference>
<dbReference type="Proteomes" id="UP000708298">
    <property type="component" value="Unassembled WGS sequence"/>
</dbReference>
<protein>
    <submittedName>
        <fullName evidence="5">UTRA domain-containing protein</fullName>
    </submittedName>
</protein>
<proteinExistence type="predicted"/>
<accession>A0A963YUU4</accession>
<reference evidence="5" key="1">
    <citation type="journal article" date="2021" name="Microorganisms">
        <title>Acidisoma silvae sp. nov. and Acidisomacellulosilytica sp. nov., Two Acidophilic Bacteria Isolated from Decaying Wood, Hydrolyzing Cellulose and Producing Poly-3-hydroxybutyrate.</title>
        <authorList>
            <person name="Mieszkin S."/>
            <person name="Pouder E."/>
            <person name="Uroz S."/>
            <person name="Simon-Colin C."/>
            <person name="Alain K."/>
        </authorList>
    </citation>
    <scope>NUCLEOTIDE SEQUENCE</scope>
    <source>
        <strain evidence="5">HW T2.11</strain>
    </source>
</reference>
<evidence type="ECO:0000313" key="6">
    <source>
        <dbReference type="Proteomes" id="UP000708298"/>
    </source>
</evidence>
<dbReference type="SUPFAM" id="SSF64288">
    <property type="entry name" value="Chorismate lyase-like"/>
    <property type="match status" value="1"/>
</dbReference>
<dbReference type="InterPro" id="IPR000524">
    <property type="entry name" value="Tscrpt_reg_HTH_GntR"/>
</dbReference>
<dbReference type="Pfam" id="PF00392">
    <property type="entry name" value="GntR"/>
    <property type="match status" value="1"/>
</dbReference>
<dbReference type="InterPro" id="IPR050679">
    <property type="entry name" value="Bact_HTH_transcr_reg"/>
</dbReference>
<evidence type="ECO:0000256" key="2">
    <source>
        <dbReference type="ARBA" id="ARBA00023125"/>
    </source>
</evidence>
<feature type="domain" description="HTH gntR-type" evidence="4">
    <location>
        <begin position="30"/>
        <end position="98"/>
    </location>
</feature>
<dbReference type="SMART" id="SM00866">
    <property type="entry name" value="UTRA"/>
    <property type="match status" value="1"/>
</dbReference>
<evidence type="ECO:0000256" key="1">
    <source>
        <dbReference type="ARBA" id="ARBA00023015"/>
    </source>
</evidence>
<keyword evidence="6" id="KW-1185">Reference proteome</keyword>
<dbReference type="PANTHER" id="PTHR44846">
    <property type="entry name" value="MANNOSYL-D-GLYCERATE TRANSPORT/METABOLISM SYSTEM REPRESSOR MNGR-RELATED"/>
    <property type="match status" value="1"/>
</dbReference>
<organism evidence="5 6">
    <name type="scientific">Acidisoma silvae</name>
    <dbReference type="NCBI Taxonomy" id="2802396"/>
    <lineage>
        <taxon>Bacteria</taxon>
        <taxon>Pseudomonadati</taxon>
        <taxon>Pseudomonadota</taxon>
        <taxon>Alphaproteobacteria</taxon>
        <taxon>Acetobacterales</taxon>
        <taxon>Acidocellaceae</taxon>
        <taxon>Acidisoma</taxon>
    </lineage>
</organism>
<keyword evidence="3" id="KW-0804">Transcription</keyword>
<name>A0A963YUU4_9PROT</name>
<evidence type="ECO:0000256" key="3">
    <source>
        <dbReference type="ARBA" id="ARBA00023163"/>
    </source>
</evidence>
<dbReference type="SMART" id="SM00345">
    <property type="entry name" value="HTH_GNTR"/>
    <property type="match status" value="1"/>
</dbReference>
<dbReference type="SUPFAM" id="SSF46785">
    <property type="entry name" value="Winged helix' DNA-binding domain"/>
    <property type="match status" value="1"/>
</dbReference>
<dbReference type="PRINTS" id="PR00035">
    <property type="entry name" value="HTHGNTR"/>
</dbReference>
<dbReference type="GO" id="GO:0003677">
    <property type="term" value="F:DNA binding"/>
    <property type="evidence" value="ECO:0007669"/>
    <property type="project" value="UniProtKB-KW"/>
</dbReference>
<dbReference type="InterPro" id="IPR011663">
    <property type="entry name" value="UTRA"/>
</dbReference>
<dbReference type="EMBL" id="JAESVB010000014">
    <property type="protein sequence ID" value="MCB8877476.1"/>
    <property type="molecule type" value="Genomic_DNA"/>
</dbReference>
<dbReference type="InterPro" id="IPR036390">
    <property type="entry name" value="WH_DNA-bd_sf"/>
</dbReference>
<dbReference type="PANTHER" id="PTHR44846:SF16">
    <property type="entry name" value="TRANSCRIPTIONAL REGULATOR PHNF-RELATED"/>
    <property type="match status" value="1"/>
</dbReference>
<dbReference type="InterPro" id="IPR036388">
    <property type="entry name" value="WH-like_DNA-bd_sf"/>
</dbReference>
<dbReference type="GO" id="GO:0003700">
    <property type="term" value="F:DNA-binding transcription factor activity"/>
    <property type="evidence" value="ECO:0007669"/>
    <property type="project" value="InterPro"/>
</dbReference>
<reference evidence="5" key="2">
    <citation type="submission" date="2021-01" db="EMBL/GenBank/DDBJ databases">
        <authorList>
            <person name="Mieszkin S."/>
            <person name="Pouder E."/>
            <person name="Alain K."/>
        </authorList>
    </citation>
    <scope>NUCLEOTIDE SEQUENCE</scope>
    <source>
        <strain evidence="5">HW T2.11</strain>
    </source>
</reference>
<dbReference type="InterPro" id="IPR028978">
    <property type="entry name" value="Chorismate_lyase_/UTRA_dom_sf"/>
</dbReference>
<dbReference type="RefSeq" id="WP_227323125.1">
    <property type="nucleotide sequence ID" value="NZ_JAESVB010000014.1"/>
</dbReference>
<evidence type="ECO:0000313" key="5">
    <source>
        <dbReference type="EMBL" id="MCB8877476.1"/>
    </source>
</evidence>
<keyword evidence="1" id="KW-0805">Transcription regulation</keyword>
<dbReference type="CDD" id="cd07377">
    <property type="entry name" value="WHTH_GntR"/>
    <property type="match status" value="1"/>
</dbReference>
<comment type="caution">
    <text evidence="5">The sequence shown here is derived from an EMBL/GenBank/DDBJ whole genome shotgun (WGS) entry which is preliminary data.</text>
</comment>
<evidence type="ECO:0000259" key="4">
    <source>
        <dbReference type="PROSITE" id="PS50949"/>
    </source>
</evidence>
<dbReference type="Gene3D" id="3.40.1410.10">
    <property type="entry name" value="Chorismate lyase-like"/>
    <property type="match status" value="1"/>
</dbReference>
<dbReference type="PROSITE" id="PS50949">
    <property type="entry name" value="HTH_GNTR"/>
    <property type="match status" value="1"/>
</dbReference>
<dbReference type="Gene3D" id="1.10.10.10">
    <property type="entry name" value="Winged helix-like DNA-binding domain superfamily/Winged helix DNA-binding domain"/>
    <property type="match status" value="1"/>
</dbReference>
<keyword evidence="2" id="KW-0238">DNA-binding</keyword>
<dbReference type="AlphaFoldDB" id="A0A963YUU4"/>
<sequence length="267" mass="30097">MASSFFSPNPTRSLTTSMSKAVAFPLDGQGPLFRQIGRSVTGLILEGLYKPGEKLPSEEELTEIFQTSRQTINKAIGELARNGLVERNRRAGTVISLRYQRQFAIPLREVSEDIIASGKDYEFRITERRLVKNGEAGDLWRALPRGARLLYIEALHLADDYPVQLETRFINIAAVPQVEKEHFQEMSPGKWLLHHIKWSEVDHAVRAVNASPDMAKKLMVAEGAPLLVIERQTFHHEKPITMVCLTNPGDRFEIKGRLSLGSDTDHD</sequence>